<evidence type="ECO:0000256" key="10">
    <source>
        <dbReference type="ARBA" id="ARBA00022679"/>
    </source>
</evidence>
<dbReference type="Proteomes" id="UP000683551">
    <property type="component" value="Chromosome"/>
</dbReference>
<comment type="pathway">
    <text evidence="3 18">Phospholipid metabolism; CDP-diacylglycerol biosynthesis; CDP-diacylglycerol from sn-glycerol 3-phosphate: step 3/3.</text>
</comment>
<comment type="subcellular location">
    <subcellularLocation>
        <location evidence="2">Cell membrane</location>
        <topology evidence="2">Multi-pass membrane protein</topology>
    </subcellularLocation>
</comment>
<evidence type="ECO:0000313" key="21">
    <source>
        <dbReference type="EMBL" id="QWY76427.1"/>
    </source>
</evidence>
<organism evidence="20 22">
    <name type="scientific">Ferrovum myxofaciens</name>
    <dbReference type="NCBI Taxonomy" id="416213"/>
    <lineage>
        <taxon>Bacteria</taxon>
        <taxon>Pseudomonadati</taxon>
        <taxon>Pseudomonadota</taxon>
        <taxon>Betaproteobacteria</taxon>
        <taxon>Ferrovales</taxon>
        <taxon>Ferrovaceae</taxon>
        <taxon>Ferrovum</taxon>
    </lineage>
</organism>
<dbReference type="InterPro" id="IPR000374">
    <property type="entry name" value="PC_trans"/>
</dbReference>
<feature type="transmembrane region" description="Helical" evidence="19">
    <location>
        <begin position="76"/>
        <end position="93"/>
    </location>
</feature>
<protein>
    <recommendedName>
        <fullName evidence="7 18">Phosphatidate cytidylyltransferase</fullName>
        <ecNumber evidence="6 18">2.7.7.41</ecNumber>
    </recommendedName>
</protein>
<keyword evidence="16" id="KW-0594">Phospholipid biosynthesis</keyword>
<dbReference type="OrthoDB" id="9799199at2"/>
<evidence type="ECO:0000256" key="16">
    <source>
        <dbReference type="ARBA" id="ARBA00023209"/>
    </source>
</evidence>
<dbReference type="PANTHER" id="PTHR46382:SF1">
    <property type="entry name" value="PHOSPHATIDATE CYTIDYLYLTRANSFERASE"/>
    <property type="match status" value="1"/>
</dbReference>
<dbReference type="GO" id="GO:0004605">
    <property type="term" value="F:phosphatidate cytidylyltransferase activity"/>
    <property type="evidence" value="ECO:0007669"/>
    <property type="project" value="UniProtKB-EC"/>
</dbReference>
<dbReference type="AlphaFoldDB" id="A0A859A8B3"/>
<evidence type="ECO:0000256" key="12">
    <source>
        <dbReference type="ARBA" id="ARBA00022695"/>
    </source>
</evidence>
<evidence type="ECO:0000256" key="4">
    <source>
        <dbReference type="ARBA" id="ARBA00005189"/>
    </source>
</evidence>
<gene>
    <name evidence="20" type="primary">cdsA</name>
    <name evidence="20" type="ORF">FEMY_09760</name>
    <name evidence="21" type="ORF">JZL65_07850</name>
</gene>
<keyword evidence="22" id="KW-1185">Reference proteome</keyword>
<dbReference type="GO" id="GO:0005886">
    <property type="term" value="C:plasma membrane"/>
    <property type="evidence" value="ECO:0007669"/>
    <property type="project" value="UniProtKB-SubCell"/>
</dbReference>
<feature type="transmembrane region" description="Helical" evidence="19">
    <location>
        <begin position="168"/>
        <end position="186"/>
    </location>
</feature>
<dbReference type="Pfam" id="PF01148">
    <property type="entry name" value="CTP_transf_1"/>
    <property type="match status" value="1"/>
</dbReference>
<sequence>MLRTRLLTASVLLLVVGLSLFWAPPQVWDGLVAGVMLWAGWEWAGLAKAIFWQRCLYALLLLLFYQIGGEPFWQNLWMEVSLVFWVALVPLWMKQQWQVSGIPLLAVGFLVLLPTGWSLTLLQHQGNLVLLALMAVLWISDSAAYFTGRIWGKHRLAPSISPGKTWEGVAGAGLAATVYGGVWWKLASMGSSPMAQLVNHLGWVWFLLIWGLVGLGILGDLFESWIKRCAGVKDSGSGLPGHGGVLDRIDALTATLPLAALSIHLLGGA</sequence>
<dbReference type="PROSITE" id="PS01315">
    <property type="entry name" value="CDS"/>
    <property type="match status" value="1"/>
</dbReference>
<evidence type="ECO:0000256" key="9">
    <source>
        <dbReference type="ARBA" id="ARBA00022516"/>
    </source>
</evidence>
<dbReference type="PANTHER" id="PTHR46382">
    <property type="entry name" value="PHOSPHATIDATE CYTIDYLYLTRANSFERASE"/>
    <property type="match status" value="1"/>
</dbReference>
<evidence type="ECO:0000256" key="19">
    <source>
        <dbReference type="SAM" id="Phobius"/>
    </source>
</evidence>
<comment type="pathway">
    <text evidence="4">Lipid metabolism.</text>
</comment>
<feature type="transmembrane region" description="Helical" evidence="19">
    <location>
        <begin position="128"/>
        <end position="148"/>
    </location>
</feature>
<reference evidence="21" key="2">
    <citation type="submission" date="2021-02" db="EMBL/GenBank/DDBJ databases">
        <title>Comparative genomics of Ferrovum myxofaciens strains, predominant extremophile bacteria forming large biofilm stalactites in acid mine ecosystems.</title>
        <authorList>
            <person name="Burkartova K."/>
            <person name="Ridl J."/>
            <person name="Pajer P."/>
            <person name="Falteisek L."/>
        </authorList>
    </citation>
    <scope>NUCLEOTIDE SEQUENCE</scope>
    <source>
        <strain evidence="21">MI1III</strain>
    </source>
</reference>
<accession>A0A859A8B3</accession>
<comment type="similarity">
    <text evidence="5 18">Belongs to the CDS family.</text>
</comment>
<evidence type="ECO:0000256" key="14">
    <source>
        <dbReference type="ARBA" id="ARBA00023098"/>
    </source>
</evidence>
<evidence type="ECO:0000256" key="13">
    <source>
        <dbReference type="ARBA" id="ARBA00022989"/>
    </source>
</evidence>
<evidence type="ECO:0000313" key="22">
    <source>
        <dbReference type="Proteomes" id="UP000075653"/>
    </source>
</evidence>
<evidence type="ECO:0000256" key="17">
    <source>
        <dbReference type="ARBA" id="ARBA00023264"/>
    </source>
</evidence>
<evidence type="ECO:0000256" key="1">
    <source>
        <dbReference type="ARBA" id="ARBA00001698"/>
    </source>
</evidence>
<evidence type="ECO:0000256" key="3">
    <source>
        <dbReference type="ARBA" id="ARBA00005119"/>
    </source>
</evidence>
<keyword evidence="11 18" id="KW-0812">Transmembrane</keyword>
<evidence type="ECO:0000256" key="5">
    <source>
        <dbReference type="ARBA" id="ARBA00010185"/>
    </source>
</evidence>
<keyword evidence="10 18" id="KW-0808">Transferase</keyword>
<dbReference type="GO" id="GO:0016024">
    <property type="term" value="P:CDP-diacylglycerol biosynthetic process"/>
    <property type="evidence" value="ECO:0007669"/>
    <property type="project" value="UniProtKB-UniPathway"/>
</dbReference>
<evidence type="ECO:0000256" key="15">
    <source>
        <dbReference type="ARBA" id="ARBA00023136"/>
    </source>
</evidence>
<dbReference type="EMBL" id="CP071137">
    <property type="protein sequence ID" value="QWY76427.1"/>
    <property type="molecule type" value="Genomic_DNA"/>
</dbReference>
<keyword evidence="17" id="KW-1208">Phospholipid metabolism</keyword>
<dbReference type="EMBL" id="LRRD01000013">
    <property type="protein sequence ID" value="KXW58577.1"/>
    <property type="molecule type" value="Genomic_DNA"/>
</dbReference>
<keyword evidence="13 19" id="KW-1133">Transmembrane helix</keyword>
<keyword evidence="8" id="KW-1003">Cell membrane</keyword>
<dbReference type="UniPathway" id="UPA00557">
    <property type="reaction ID" value="UER00614"/>
</dbReference>
<dbReference type="RefSeq" id="WP_031597813.1">
    <property type="nucleotide sequence ID" value="NZ_CP053675.1"/>
</dbReference>
<keyword evidence="14" id="KW-0443">Lipid metabolism</keyword>
<dbReference type="GeneID" id="301709663"/>
<feature type="transmembrane region" description="Helical" evidence="19">
    <location>
        <begin position="198"/>
        <end position="218"/>
    </location>
</feature>
<keyword evidence="15 19" id="KW-0472">Membrane</keyword>
<dbReference type="PATRIC" id="fig|1789004.3.peg.991"/>
<proteinExistence type="inferred from homology"/>
<evidence type="ECO:0000256" key="6">
    <source>
        <dbReference type="ARBA" id="ARBA00012487"/>
    </source>
</evidence>
<dbReference type="Proteomes" id="UP000075653">
    <property type="component" value="Unassembled WGS sequence"/>
</dbReference>
<evidence type="ECO:0000256" key="7">
    <source>
        <dbReference type="ARBA" id="ARBA00019373"/>
    </source>
</evidence>
<evidence type="ECO:0000256" key="2">
    <source>
        <dbReference type="ARBA" id="ARBA00004651"/>
    </source>
</evidence>
<evidence type="ECO:0000256" key="18">
    <source>
        <dbReference type="RuleBase" id="RU003938"/>
    </source>
</evidence>
<evidence type="ECO:0000313" key="20">
    <source>
        <dbReference type="EMBL" id="KXW58577.1"/>
    </source>
</evidence>
<reference evidence="20 22" key="1">
    <citation type="submission" date="2016-01" db="EMBL/GenBank/DDBJ databases">
        <title>Genome sequence of the acidophilic iron oxidising Ferrovum strain Z-31.</title>
        <authorList>
            <person name="Poehlein A."/>
            <person name="Ullrich S.R."/>
            <person name="Schloemann M."/>
            <person name="Muehling M."/>
            <person name="Daniel R."/>
        </authorList>
    </citation>
    <scope>NUCLEOTIDE SEQUENCE [LARGE SCALE GENOMIC DNA]</scope>
    <source>
        <strain evidence="20 22">Z-31</strain>
    </source>
</reference>
<feature type="transmembrane region" description="Helical" evidence="19">
    <location>
        <begin position="99"/>
        <end position="121"/>
    </location>
</feature>
<name>A0A859A8B3_9PROT</name>
<keyword evidence="12 18" id="KW-0548">Nucleotidyltransferase</keyword>
<comment type="catalytic activity">
    <reaction evidence="1 18">
        <text>a 1,2-diacyl-sn-glycero-3-phosphate + CTP + H(+) = a CDP-1,2-diacyl-sn-glycerol + diphosphate</text>
        <dbReference type="Rhea" id="RHEA:16229"/>
        <dbReference type="ChEBI" id="CHEBI:15378"/>
        <dbReference type="ChEBI" id="CHEBI:33019"/>
        <dbReference type="ChEBI" id="CHEBI:37563"/>
        <dbReference type="ChEBI" id="CHEBI:58332"/>
        <dbReference type="ChEBI" id="CHEBI:58608"/>
        <dbReference type="EC" id="2.7.7.41"/>
    </reaction>
</comment>
<keyword evidence="9" id="KW-0444">Lipid biosynthesis</keyword>
<evidence type="ECO:0000256" key="11">
    <source>
        <dbReference type="ARBA" id="ARBA00022692"/>
    </source>
</evidence>
<accession>A0A149VZE0</accession>
<evidence type="ECO:0000256" key="8">
    <source>
        <dbReference type="ARBA" id="ARBA00022475"/>
    </source>
</evidence>
<feature type="transmembrane region" description="Helical" evidence="19">
    <location>
        <begin position="45"/>
        <end position="64"/>
    </location>
</feature>
<dbReference type="EC" id="2.7.7.41" evidence="6 18"/>